<dbReference type="InterPro" id="IPR013482">
    <property type="entry name" value="Molybde_CF_guanTrfase"/>
</dbReference>
<dbReference type="InterPro" id="IPR025877">
    <property type="entry name" value="MobA-like_NTP_Trfase"/>
</dbReference>
<dbReference type="GO" id="GO:0005525">
    <property type="term" value="F:GTP binding"/>
    <property type="evidence" value="ECO:0007669"/>
    <property type="project" value="UniProtKB-UniRule"/>
</dbReference>
<comment type="similarity">
    <text evidence="8">Belongs to the MobA family.</text>
</comment>
<keyword evidence="7 8" id="KW-0501">Molybdenum cofactor biosynthesis</keyword>
<name>E7QSI7_HALPU</name>
<feature type="domain" description="MobA-like NTP transferase" evidence="9">
    <location>
        <begin position="4"/>
        <end position="162"/>
    </location>
</feature>
<evidence type="ECO:0000259" key="9">
    <source>
        <dbReference type="Pfam" id="PF12804"/>
    </source>
</evidence>
<dbReference type="InterPro" id="IPR029044">
    <property type="entry name" value="Nucleotide-diphossugar_trans"/>
</dbReference>
<evidence type="ECO:0000313" key="13">
    <source>
        <dbReference type="Proteomes" id="UP000184203"/>
    </source>
</evidence>
<protein>
    <recommendedName>
        <fullName evidence="8">Probable molybdenum cofactor guanylyltransferase</fullName>
        <shortName evidence="8">MoCo guanylyltransferase</shortName>
        <ecNumber evidence="8">2.7.7.77</ecNumber>
    </recommendedName>
    <alternativeName>
        <fullName evidence="8">GTP:molybdopterin guanylyltransferase</fullName>
    </alternativeName>
    <alternativeName>
        <fullName evidence="8">Mo-MPT guanylyltransferase</fullName>
    </alternativeName>
    <alternativeName>
        <fullName evidence="8">Molybdopterin guanylyltransferase</fullName>
    </alternativeName>
    <alternativeName>
        <fullName evidence="8">Molybdopterin-guanine dinucleotide synthase</fullName>
        <shortName evidence="8">MGD synthase</shortName>
    </alternativeName>
</protein>
<organism evidence="10 12">
    <name type="scientific">Haladaptatus paucihalophilus DX253</name>
    <dbReference type="NCBI Taxonomy" id="797209"/>
    <lineage>
        <taxon>Archaea</taxon>
        <taxon>Methanobacteriati</taxon>
        <taxon>Methanobacteriota</taxon>
        <taxon>Stenosarchaea group</taxon>
        <taxon>Halobacteria</taxon>
        <taxon>Halobacteriales</taxon>
        <taxon>Haladaptataceae</taxon>
        <taxon>Haladaptatus</taxon>
    </lineage>
</organism>
<feature type="binding site" evidence="8">
    <location>
        <position position="102"/>
    </location>
    <ligand>
        <name>Mg(2+)</name>
        <dbReference type="ChEBI" id="CHEBI:18420"/>
    </ligand>
</feature>
<evidence type="ECO:0000256" key="1">
    <source>
        <dbReference type="ARBA" id="ARBA00022490"/>
    </source>
</evidence>
<evidence type="ECO:0000256" key="3">
    <source>
        <dbReference type="ARBA" id="ARBA00022723"/>
    </source>
</evidence>
<dbReference type="GO" id="GO:0006777">
    <property type="term" value="P:Mo-molybdopterin cofactor biosynthetic process"/>
    <property type="evidence" value="ECO:0007669"/>
    <property type="project" value="UniProtKB-KW"/>
</dbReference>
<dbReference type="Proteomes" id="UP000003751">
    <property type="component" value="Unassembled WGS sequence"/>
</dbReference>
<dbReference type="PANTHER" id="PTHR19136">
    <property type="entry name" value="MOLYBDENUM COFACTOR GUANYLYLTRANSFERASE"/>
    <property type="match status" value="1"/>
</dbReference>
<dbReference type="GO" id="GO:0046872">
    <property type="term" value="F:metal ion binding"/>
    <property type="evidence" value="ECO:0007669"/>
    <property type="project" value="UniProtKB-KW"/>
</dbReference>
<dbReference type="STRING" id="797209.GCA_000376445_00536"/>
<dbReference type="Pfam" id="PF12804">
    <property type="entry name" value="NTP_transf_3"/>
    <property type="match status" value="1"/>
</dbReference>
<sequence>MPAGVVIAGGRSTRFGKSDKAVAPLAGVPMIRRVADQLVDVVDELVVNCREDQRATIDDAMSDYPLPVRFAIDTDPDTGPMAGIRTGLAACDHHYAVVVACDMPFVDPAIVSFLLNRVDGYDAAVPRLGDGWFQPTHAVYRPEPMVEACAAALARGERRIVEPLFDLEYVVVEEDELREHGSLDSFENVNTREEFERAETQLEGT</sequence>
<keyword evidence="4 8" id="KW-0547">Nucleotide-binding</keyword>
<comment type="function">
    <text evidence="8">Transfers a GMP moiety from GTP to Mo-molybdopterin (Mo-MPT) cofactor (Moco or molybdenum cofactor) to form Mo-molybdopterin guanine dinucleotide (Mo-MGD) cofactor.</text>
</comment>
<dbReference type="GO" id="GO:0061603">
    <property type="term" value="F:molybdenum cofactor guanylyltransferase activity"/>
    <property type="evidence" value="ECO:0007669"/>
    <property type="project" value="UniProtKB-EC"/>
</dbReference>
<keyword evidence="2 8" id="KW-0808">Transferase</keyword>
<dbReference type="PANTHER" id="PTHR19136:SF81">
    <property type="entry name" value="MOLYBDENUM COFACTOR GUANYLYLTRANSFERASE"/>
    <property type="match status" value="1"/>
</dbReference>
<keyword evidence="3 8" id="KW-0479">Metal-binding</keyword>
<dbReference type="EC" id="2.7.7.77" evidence="8"/>
<dbReference type="EMBL" id="FRAN01000001">
    <property type="protein sequence ID" value="SHK05044.1"/>
    <property type="molecule type" value="Genomic_DNA"/>
</dbReference>
<keyword evidence="5 8" id="KW-0460">Magnesium</keyword>
<accession>E7QSI7</accession>
<dbReference type="Gene3D" id="3.90.550.10">
    <property type="entry name" value="Spore Coat Polysaccharide Biosynthesis Protein SpsA, Chain A"/>
    <property type="match status" value="1"/>
</dbReference>
<dbReference type="SUPFAM" id="SSF53448">
    <property type="entry name" value="Nucleotide-diphospho-sugar transferases"/>
    <property type="match status" value="1"/>
</dbReference>
<reference evidence="13" key="2">
    <citation type="submission" date="2016-11" db="EMBL/GenBank/DDBJ databases">
        <authorList>
            <person name="Varghese N."/>
            <person name="Submissions S."/>
        </authorList>
    </citation>
    <scope>NUCLEOTIDE SEQUENCE [LARGE SCALE GENOMIC DNA]</scope>
    <source>
        <strain evidence="13">DX253</strain>
    </source>
</reference>
<evidence type="ECO:0000313" key="11">
    <source>
        <dbReference type="EMBL" id="SHK05044.1"/>
    </source>
</evidence>
<comment type="subcellular location">
    <subcellularLocation>
        <location evidence="8">Cytoplasm</location>
    </subcellularLocation>
</comment>
<evidence type="ECO:0000313" key="10">
    <source>
        <dbReference type="EMBL" id="EFW92396.1"/>
    </source>
</evidence>
<evidence type="ECO:0000256" key="2">
    <source>
        <dbReference type="ARBA" id="ARBA00022679"/>
    </source>
</evidence>
<keyword evidence="1 8" id="KW-0963">Cytoplasm</keyword>
<gene>
    <name evidence="8" type="primary">mobA</name>
    <name evidence="11" type="ORF">SAMN05444342_0402</name>
    <name evidence="10" type="ORF">ZOD2009_08813</name>
</gene>
<evidence type="ECO:0000256" key="5">
    <source>
        <dbReference type="ARBA" id="ARBA00022842"/>
    </source>
</evidence>
<comment type="domain">
    <text evidence="8">The N-terminal domain determines nucleotide recognition and specific binding, while the C-terminal domain determines the specific binding to the target protein.</text>
</comment>
<reference evidence="11" key="3">
    <citation type="submission" date="2016-11" db="EMBL/GenBank/DDBJ databases">
        <authorList>
            <person name="Jaros S."/>
            <person name="Januszkiewicz K."/>
            <person name="Wedrychowicz H."/>
        </authorList>
    </citation>
    <scope>NUCLEOTIDE SEQUENCE [LARGE SCALE GENOMIC DNA]</scope>
    <source>
        <strain evidence="11">DX253</strain>
    </source>
</reference>
<feature type="binding site" evidence="8">
    <location>
        <position position="48"/>
    </location>
    <ligand>
        <name>GTP</name>
        <dbReference type="ChEBI" id="CHEBI:37565"/>
    </ligand>
</feature>
<evidence type="ECO:0000313" key="12">
    <source>
        <dbReference type="Proteomes" id="UP000003751"/>
    </source>
</evidence>
<dbReference type="CDD" id="cd02503">
    <property type="entry name" value="MobA"/>
    <property type="match status" value="1"/>
</dbReference>
<comment type="cofactor">
    <cofactor evidence="8">
        <name>Mg(2+)</name>
        <dbReference type="ChEBI" id="CHEBI:18420"/>
    </cofactor>
</comment>
<dbReference type="RefSeq" id="WP_007978964.1">
    <property type="nucleotide sequence ID" value="NZ_AEMG01000007.1"/>
</dbReference>
<evidence type="ECO:0000256" key="6">
    <source>
        <dbReference type="ARBA" id="ARBA00023134"/>
    </source>
</evidence>
<dbReference type="Proteomes" id="UP000184203">
    <property type="component" value="Unassembled WGS sequence"/>
</dbReference>
<dbReference type="EMBL" id="AEMG01000007">
    <property type="protein sequence ID" value="EFW92396.1"/>
    <property type="molecule type" value="Genomic_DNA"/>
</dbReference>
<keyword evidence="6 8" id="KW-0342">GTP-binding</keyword>
<evidence type="ECO:0000256" key="8">
    <source>
        <dbReference type="HAMAP-Rule" id="MF_00316"/>
    </source>
</evidence>
<reference evidence="10 12" key="1">
    <citation type="journal article" date="2014" name="ISME J.">
        <title>Trehalose/2-sulfotrehalose biosynthesis and glycine-betaine uptake are widely spread mechanisms for osmoadaptation in the Halobacteriales.</title>
        <authorList>
            <person name="Youssef N.H."/>
            <person name="Savage-Ashlock K.N."/>
            <person name="McCully A.L."/>
            <person name="Luedtke B."/>
            <person name="Shaw E.I."/>
            <person name="Hoff W.D."/>
            <person name="Elshahed M.S."/>
        </authorList>
    </citation>
    <scope>NUCLEOTIDE SEQUENCE [LARGE SCALE GENOMIC DNA]</scope>
    <source>
        <strain evidence="10 12">DX253</strain>
    </source>
</reference>
<dbReference type="OrthoDB" id="28434at2157"/>
<dbReference type="eggNOG" id="arCOG01872">
    <property type="taxonomic scope" value="Archaea"/>
</dbReference>
<feature type="binding site" evidence="8">
    <location>
        <begin position="7"/>
        <end position="9"/>
    </location>
    <ligand>
        <name>GTP</name>
        <dbReference type="ChEBI" id="CHEBI:37565"/>
    </ligand>
</feature>
<evidence type="ECO:0000256" key="7">
    <source>
        <dbReference type="ARBA" id="ARBA00023150"/>
    </source>
</evidence>
<keyword evidence="13" id="KW-1185">Reference proteome</keyword>
<keyword evidence="11" id="KW-0548">Nucleotidyltransferase</keyword>
<feature type="binding site" evidence="8">
    <location>
        <position position="102"/>
    </location>
    <ligand>
        <name>GTP</name>
        <dbReference type="ChEBI" id="CHEBI:37565"/>
    </ligand>
</feature>
<evidence type="ECO:0000256" key="4">
    <source>
        <dbReference type="ARBA" id="ARBA00022741"/>
    </source>
</evidence>
<dbReference type="HAMAP" id="MF_00316">
    <property type="entry name" value="MobA"/>
    <property type="match status" value="1"/>
</dbReference>
<dbReference type="AlphaFoldDB" id="E7QSI7"/>
<feature type="binding site" evidence="8">
    <location>
        <position position="73"/>
    </location>
    <ligand>
        <name>GTP</name>
        <dbReference type="ChEBI" id="CHEBI:37565"/>
    </ligand>
</feature>
<dbReference type="PATRIC" id="fig|797209.4.peg.1760"/>
<comment type="catalytic activity">
    <reaction evidence="8">
        <text>Mo-molybdopterin + GTP + H(+) = Mo-molybdopterin guanine dinucleotide + diphosphate</text>
        <dbReference type="Rhea" id="RHEA:34243"/>
        <dbReference type="ChEBI" id="CHEBI:15378"/>
        <dbReference type="ChEBI" id="CHEBI:33019"/>
        <dbReference type="ChEBI" id="CHEBI:37565"/>
        <dbReference type="ChEBI" id="CHEBI:71302"/>
        <dbReference type="ChEBI" id="CHEBI:71310"/>
        <dbReference type="EC" id="2.7.7.77"/>
    </reaction>
</comment>
<dbReference type="GO" id="GO:0005737">
    <property type="term" value="C:cytoplasm"/>
    <property type="evidence" value="ECO:0007669"/>
    <property type="project" value="UniProtKB-SubCell"/>
</dbReference>
<feature type="binding site" evidence="8">
    <location>
        <position position="20"/>
    </location>
    <ligand>
        <name>GTP</name>
        <dbReference type="ChEBI" id="CHEBI:37565"/>
    </ligand>
</feature>
<proteinExistence type="inferred from homology"/>